<dbReference type="RefSeq" id="WP_131749630.1">
    <property type="nucleotide sequence ID" value="NZ_CAACYI010000001.1"/>
</dbReference>
<organism evidence="3 4">
    <name type="scientific">Urinicoccus massiliensis</name>
    <dbReference type="NCBI Taxonomy" id="1723382"/>
    <lineage>
        <taxon>Bacteria</taxon>
        <taxon>Bacillati</taxon>
        <taxon>Bacillota</taxon>
        <taxon>Tissierellia</taxon>
        <taxon>Tissierellales</taxon>
        <taxon>Peptoniphilaceae</taxon>
        <taxon>Urinicoccus</taxon>
    </lineage>
</organism>
<dbReference type="Proteomes" id="UP000377798">
    <property type="component" value="Unassembled WGS sequence"/>
</dbReference>
<evidence type="ECO:0000313" key="3">
    <source>
        <dbReference type="EMBL" id="VFB16953.1"/>
    </source>
</evidence>
<sequence>MDVFQSIGQGIEKTLDALKDSKERIHYQAKKYSRQSKLRLEKSRVEGEIKRLYEDLGEAYYQSIEAGSDQAQRLLHELVAKLDQEKEILKALDNQLKQDLVEEAQEPKERTCPHCHEVLEEGDQFCSHCGSSMEETKVFQRGIFVDNVEILTKMCPNCGKQVSVHAKYCNRCGLDLENL</sequence>
<feature type="domain" description="DZANK-type" evidence="2">
    <location>
        <begin position="112"/>
        <end position="173"/>
    </location>
</feature>
<evidence type="ECO:0000256" key="1">
    <source>
        <dbReference type="SAM" id="Coils"/>
    </source>
</evidence>
<evidence type="ECO:0000313" key="4">
    <source>
        <dbReference type="Proteomes" id="UP000377798"/>
    </source>
</evidence>
<accession>A0A8H2M841</accession>
<gene>
    <name evidence="3" type="ORF">NCTC13150_01529</name>
</gene>
<dbReference type="InterPro" id="IPR036280">
    <property type="entry name" value="Multihaem_cyt_sf"/>
</dbReference>
<evidence type="ECO:0000259" key="2">
    <source>
        <dbReference type="Pfam" id="PF12773"/>
    </source>
</evidence>
<dbReference type="GO" id="GO:0005524">
    <property type="term" value="F:ATP binding"/>
    <property type="evidence" value="ECO:0007669"/>
    <property type="project" value="UniProtKB-KW"/>
</dbReference>
<reference evidence="3 4" key="1">
    <citation type="submission" date="2019-02" db="EMBL/GenBank/DDBJ databases">
        <authorList>
            <consortium name="Pathogen Informatics"/>
        </authorList>
    </citation>
    <scope>NUCLEOTIDE SEQUENCE [LARGE SCALE GENOMIC DNA]</scope>
    <source>
        <strain evidence="3 4">3012STDY7089603</strain>
    </source>
</reference>
<comment type="caution">
    <text evidence="3">The sequence shown here is derived from an EMBL/GenBank/DDBJ whole genome shotgun (WGS) entry which is preliminary data.</text>
</comment>
<feature type="coiled-coil region" evidence="1">
    <location>
        <begin position="68"/>
        <end position="102"/>
    </location>
</feature>
<name>A0A8H2M841_9FIRM</name>
<dbReference type="AlphaFoldDB" id="A0A8H2M841"/>
<dbReference type="GO" id="GO:0006418">
    <property type="term" value="P:tRNA aminoacylation for protein translation"/>
    <property type="evidence" value="ECO:0007669"/>
    <property type="project" value="InterPro"/>
</dbReference>
<dbReference type="GO" id="GO:0004812">
    <property type="term" value="F:aminoacyl-tRNA ligase activity"/>
    <property type="evidence" value="ECO:0007669"/>
    <property type="project" value="UniProtKB-KW"/>
</dbReference>
<dbReference type="Pfam" id="PF12773">
    <property type="entry name" value="DZR"/>
    <property type="match status" value="1"/>
</dbReference>
<dbReference type="SUPFAM" id="SSF48695">
    <property type="entry name" value="Multiheme cytochromes"/>
    <property type="match status" value="1"/>
</dbReference>
<dbReference type="EMBL" id="CAACYI010000001">
    <property type="protein sequence ID" value="VFB16953.1"/>
    <property type="molecule type" value="Genomic_DNA"/>
</dbReference>
<proteinExistence type="predicted"/>
<dbReference type="InterPro" id="IPR025874">
    <property type="entry name" value="DZR"/>
</dbReference>
<keyword evidence="1" id="KW-0175">Coiled coil</keyword>
<protein>
    <submittedName>
        <fullName evidence="3">Double zinc ribbon</fullName>
    </submittedName>
</protein>
<keyword evidence="4" id="KW-1185">Reference proteome</keyword>